<dbReference type="Proteomes" id="UP000015105">
    <property type="component" value="Chromosome 7D"/>
</dbReference>
<dbReference type="InterPro" id="IPR025287">
    <property type="entry name" value="WAK_GUB"/>
</dbReference>
<accession>A0A453QMC1</accession>
<keyword evidence="2" id="KW-0732">Signal</keyword>
<proteinExistence type="predicted"/>
<dbReference type="PANTHER" id="PTHR33491">
    <property type="entry name" value="OSJNBA0016N04.9 PROTEIN"/>
    <property type="match status" value="1"/>
</dbReference>
<protein>
    <recommendedName>
        <fullName evidence="3">Wall-associated receptor kinase galacturonan-binding domain-containing protein</fullName>
    </recommendedName>
</protein>
<evidence type="ECO:0000313" key="4">
    <source>
        <dbReference type="EnsemblPlants" id="AET7Gv20244600.1"/>
    </source>
</evidence>
<reference evidence="4" key="5">
    <citation type="journal article" date="2021" name="G3 (Bethesda)">
        <title>Aegilops tauschii genome assembly Aet v5.0 features greater sequence contiguity and improved annotation.</title>
        <authorList>
            <person name="Wang L."/>
            <person name="Zhu T."/>
            <person name="Rodriguez J.C."/>
            <person name="Deal K.R."/>
            <person name="Dubcovsky J."/>
            <person name="McGuire P.E."/>
            <person name="Lux T."/>
            <person name="Spannagl M."/>
            <person name="Mayer K.F.X."/>
            <person name="Baldrich P."/>
            <person name="Meyers B.C."/>
            <person name="Huo N."/>
            <person name="Gu Y.Q."/>
            <person name="Zhou H."/>
            <person name="Devos K.M."/>
            <person name="Bennetzen J.L."/>
            <person name="Unver T."/>
            <person name="Budak H."/>
            <person name="Gulick P.J."/>
            <person name="Galiba G."/>
            <person name="Kalapos B."/>
            <person name="Nelson D.R."/>
            <person name="Li P."/>
            <person name="You F.M."/>
            <person name="Luo M.C."/>
            <person name="Dvorak J."/>
        </authorList>
    </citation>
    <scope>NUCLEOTIDE SEQUENCE [LARGE SCALE GENOMIC DNA]</scope>
    <source>
        <strain evidence="4">cv. AL8/78</strain>
    </source>
</reference>
<reference evidence="4" key="4">
    <citation type="submission" date="2019-03" db="UniProtKB">
        <authorList>
            <consortium name="EnsemblPlants"/>
        </authorList>
    </citation>
    <scope>IDENTIFICATION</scope>
</reference>
<feature type="domain" description="Wall-associated receptor kinase galacturonan-binding" evidence="3">
    <location>
        <begin position="70"/>
        <end position="125"/>
    </location>
</feature>
<dbReference type="AlphaFoldDB" id="A0A453QMC1"/>
<keyword evidence="5" id="KW-1185">Reference proteome</keyword>
<reference evidence="4" key="3">
    <citation type="journal article" date="2017" name="Nature">
        <title>Genome sequence of the progenitor of the wheat D genome Aegilops tauschii.</title>
        <authorList>
            <person name="Luo M.C."/>
            <person name="Gu Y.Q."/>
            <person name="Puiu D."/>
            <person name="Wang H."/>
            <person name="Twardziok S.O."/>
            <person name="Deal K.R."/>
            <person name="Huo N."/>
            <person name="Zhu T."/>
            <person name="Wang L."/>
            <person name="Wang Y."/>
            <person name="McGuire P.E."/>
            <person name="Liu S."/>
            <person name="Long H."/>
            <person name="Ramasamy R.K."/>
            <person name="Rodriguez J.C."/>
            <person name="Van S.L."/>
            <person name="Yuan L."/>
            <person name="Wang Z."/>
            <person name="Xia Z."/>
            <person name="Xiao L."/>
            <person name="Anderson O.D."/>
            <person name="Ouyang S."/>
            <person name="Liang Y."/>
            <person name="Zimin A.V."/>
            <person name="Pertea G."/>
            <person name="Qi P."/>
            <person name="Bennetzen J.L."/>
            <person name="Dai X."/>
            <person name="Dawson M.W."/>
            <person name="Muller H.G."/>
            <person name="Kugler K."/>
            <person name="Rivarola-Duarte L."/>
            <person name="Spannagl M."/>
            <person name="Mayer K.F.X."/>
            <person name="Lu F.H."/>
            <person name="Bevan M.W."/>
            <person name="Leroy P."/>
            <person name="Li P."/>
            <person name="You F.M."/>
            <person name="Sun Q."/>
            <person name="Liu Z."/>
            <person name="Lyons E."/>
            <person name="Wicker T."/>
            <person name="Salzberg S.L."/>
            <person name="Devos K.M."/>
            <person name="Dvorak J."/>
        </authorList>
    </citation>
    <scope>NUCLEOTIDE SEQUENCE [LARGE SCALE GENOMIC DNA]</scope>
    <source>
        <strain evidence="4">cv. AL8/78</strain>
    </source>
</reference>
<dbReference type="GO" id="GO:0016020">
    <property type="term" value="C:membrane"/>
    <property type="evidence" value="ECO:0007669"/>
    <property type="project" value="UniProtKB-SubCell"/>
</dbReference>
<dbReference type="GO" id="GO:0030247">
    <property type="term" value="F:polysaccharide binding"/>
    <property type="evidence" value="ECO:0007669"/>
    <property type="project" value="InterPro"/>
</dbReference>
<dbReference type="STRING" id="200361.A0A453QMC1"/>
<comment type="subcellular location">
    <subcellularLocation>
        <location evidence="1">Membrane</location>
        <topology evidence="1">Single-pass membrane protein</topology>
    </subcellularLocation>
</comment>
<reference evidence="5" key="1">
    <citation type="journal article" date="2014" name="Science">
        <title>Ancient hybridizations among the ancestral genomes of bread wheat.</title>
        <authorList>
            <consortium name="International Wheat Genome Sequencing Consortium,"/>
            <person name="Marcussen T."/>
            <person name="Sandve S.R."/>
            <person name="Heier L."/>
            <person name="Spannagl M."/>
            <person name="Pfeifer M."/>
            <person name="Jakobsen K.S."/>
            <person name="Wulff B.B."/>
            <person name="Steuernagel B."/>
            <person name="Mayer K.F."/>
            <person name="Olsen O.A."/>
        </authorList>
    </citation>
    <scope>NUCLEOTIDE SEQUENCE [LARGE SCALE GENOMIC DNA]</scope>
    <source>
        <strain evidence="5">cv. AL8/78</strain>
    </source>
</reference>
<dbReference type="Pfam" id="PF13947">
    <property type="entry name" value="GUB_WAK_bind"/>
    <property type="match status" value="1"/>
</dbReference>
<dbReference type="Gramene" id="AET7Gv20244600.1">
    <property type="protein sequence ID" value="AET7Gv20244600.1"/>
    <property type="gene ID" value="AET7Gv20244600"/>
</dbReference>
<sequence>MTKHNILEESKYLEFILFYARPNDSYQLLGCCLTGQKLLLLFTTTLTLQHSTIAYGSESSGSIRMARPDCPDKCGNVSIPYPFGTGNGCFQEPFSVTCNASGPYLASTRVRILDINLSMGEIRVLNPRIAWECNYTDGTNSSGLDGLRLDPFHKLSYTKNKLISIRCATLGFIGGITKGENQLLFPIVNSCFSFWTGSSSIIHISSLQISQLNIQMGSLWY</sequence>
<evidence type="ECO:0000259" key="3">
    <source>
        <dbReference type="Pfam" id="PF13947"/>
    </source>
</evidence>
<evidence type="ECO:0000256" key="1">
    <source>
        <dbReference type="ARBA" id="ARBA00004167"/>
    </source>
</evidence>
<evidence type="ECO:0000256" key="2">
    <source>
        <dbReference type="ARBA" id="ARBA00022729"/>
    </source>
</evidence>
<organism evidence="4 5">
    <name type="scientific">Aegilops tauschii subsp. strangulata</name>
    <name type="common">Goatgrass</name>
    <dbReference type="NCBI Taxonomy" id="200361"/>
    <lineage>
        <taxon>Eukaryota</taxon>
        <taxon>Viridiplantae</taxon>
        <taxon>Streptophyta</taxon>
        <taxon>Embryophyta</taxon>
        <taxon>Tracheophyta</taxon>
        <taxon>Spermatophyta</taxon>
        <taxon>Magnoliopsida</taxon>
        <taxon>Liliopsida</taxon>
        <taxon>Poales</taxon>
        <taxon>Poaceae</taxon>
        <taxon>BOP clade</taxon>
        <taxon>Pooideae</taxon>
        <taxon>Triticodae</taxon>
        <taxon>Triticeae</taxon>
        <taxon>Triticinae</taxon>
        <taxon>Aegilops</taxon>
    </lineage>
</organism>
<dbReference type="EnsemblPlants" id="AET7Gv20244600.1">
    <property type="protein sequence ID" value="AET7Gv20244600.1"/>
    <property type="gene ID" value="AET7Gv20244600"/>
</dbReference>
<reference evidence="5" key="2">
    <citation type="journal article" date="2017" name="Nat. Plants">
        <title>The Aegilops tauschii genome reveals multiple impacts of transposons.</title>
        <authorList>
            <person name="Zhao G."/>
            <person name="Zou C."/>
            <person name="Li K."/>
            <person name="Wang K."/>
            <person name="Li T."/>
            <person name="Gao L."/>
            <person name="Zhang X."/>
            <person name="Wang H."/>
            <person name="Yang Z."/>
            <person name="Liu X."/>
            <person name="Jiang W."/>
            <person name="Mao L."/>
            <person name="Kong X."/>
            <person name="Jiao Y."/>
            <person name="Jia J."/>
        </authorList>
    </citation>
    <scope>NUCLEOTIDE SEQUENCE [LARGE SCALE GENOMIC DNA]</scope>
    <source>
        <strain evidence="5">cv. AL8/78</strain>
    </source>
</reference>
<evidence type="ECO:0000313" key="5">
    <source>
        <dbReference type="Proteomes" id="UP000015105"/>
    </source>
</evidence>
<name>A0A453QMC1_AEGTS</name>